<feature type="region of interest" description="Disordered" evidence="4">
    <location>
        <begin position="84"/>
        <end position="115"/>
    </location>
</feature>
<reference evidence="7" key="1">
    <citation type="journal article" date="2023" name="G3 (Bethesda)">
        <title>A reference genome for the long-term kleptoplast-retaining sea slug Elysia crispata morphotype clarki.</title>
        <authorList>
            <person name="Eastman K.E."/>
            <person name="Pendleton A.L."/>
            <person name="Shaikh M.A."/>
            <person name="Suttiyut T."/>
            <person name="Ogas R."/>
            <person name="Tomko P."/>
            <person name="Gavelis G."/>
            <person name="Widhalm J.R."/>
            <person name="Wisecaver J.H."/>
        </authorList>
    </citation>
    <scope>NUCLEOTIDE SEQUENCE</scope>
    <source>
        <strain evidence="7">ECLA1</strain>
    </source>
</reference>
<dbReference type="Proteomes" id="UP001283361">
    <property type="component" value="Unassembled WGS sequence"/>
</dbReference>
<dbReference type="EMBL" id="JAWDGP010003856">
    <property type="protein sequence ID" value="KAK3770339.1"/>
    <property type="molecule type" value="Genomic_DNA"/>
</dbReference>
<dbReference type="SMART" id="SM00179">
    <property type="entry name" value="EGF_CA"/>
    <property type="match status" value="3"/>
</dbReference>
<feature type="region of interest" description="Disordered" evidence="4">
    <location>
        <begin position="137"/>
        <end position="185"/>
    </location>
</feature>
<dbReference type="InterPro" id="IPR013320">
    <property type="entry name" value="ConA-like_dom_sf"/>
</dbReference>
<keyword evidence="1 2" id="KW-1015">Disulfide bond</keyword>
<comment type="caution">
    <text evidence="7">The sequence shown here is derived from an EMBL/GenBank/DDBJ whole genome shotgun (WGS) entry which is preliminary data.</text>
</comment>
<dbReference type="Pfam" id="PF00008">
    <property type="entry name" value="EGF"/>
    <property type="match status" value="1"/>
</dbReference>
<proteinExistence type="predicted"/>
<comment type="caution">
    <text evidence="2">Lacks conserved residue(s) required for the propagation of feature annotation.</text>
</comment>
<feature type="compositionally biased region" description="Basic and acidic residues" evidence="4">
    <location>
        <begin position="84"/>
        <end position="94"/>
    </location>
</feature>
<keyword evidence="2" id="KW-0245">EGF-like domain</keyword>
<evidence type="ECO:0000256" key="3">
    <source>
        <dbReference type="PROSITE-ProRule" id="PRU00122"/>
    </source>
</evidence>
<dbReference type="SUPFAM" id="SSF57196">
    <property type="entry name" value="EGF/Laminin"/>
    <property type="match status" value="1"/>
</dbReference>
<dbReference type="CDD" id="cd00110">
    <property type="entry name" value="LamG"/>
    <property type="match status" value="3"/>
</dbReference>
<organism evidence="7 8">
    <name type="scientific">Elysia crispata</name>
    <name type="common">lettuce slug</name>
    <dbReference type="NCBI Taxonomy" id="231223"/>
    <lineage>
        <taxon>Eukaryota</taxon>
        <taxon>Metazoa</taxon>
        <taxon>Spiralia</taxon>
        <taxon>Lophotrochozoa</taxon>
        <taxon>Mollusca</taxon>
        <taxon>Gastropoda</taxon>
        <taxon>Heterobranchia</taxon>
        <taxon>Euthyneura</taxon>
        <taxon>Panpulmonata</taxon>
        <taxon>Sacoglossa</taxon>
        <taxon>Placobranchoidea</taxon>
        <taxon>Plakobranchidae</taxon>
        <taxon>Elysia</taxon>
    </lineage>
</organism>
<dbReference type="PROSITE" id="PS01186">
    <property type="entry name" value="EGF_2"/>
    <property type="match status" value="3"/>
</dbReference>
<name>A0AAE1DGZ5_9GAST</name>
<dbReference type="PANTHER" id="PTHR15036:SF85">
    <property type="entry name" value="SP2353, ISOFORM A"/>
    <property type="match status" value="1"/>
</dbReference>
<dbReference type="AlphaFoldDB" id="A0AAE1DGZ5"/>
<feature type="domain" description="Laminin G" evidence="5">
    <location>
        <begin position="266"/>
        <end position="445"/>
    </location>
</feature>
<feature type="domain" description="EGF-like" evidence="6">
    <location>
        <begin position="225"/>
        <end position="261"/>
    </location>
</feature>
<evidence type="ECO:0000256" key="2">
    <source>
        <dbReference type="PROSITE-ProRule" id="PRU00076"/>
    </source>
</evidence>
<feature type="domain" description="EGF-like" evidence="6">
    <location>
        <begin position="446"/>
        <end position="483"/>
    </location>
</feature>
<feature type="domain" description="Laminin G" evidence="5">
    <location>
        <begin position="488"/>
        <end position="663"/>
    </location>
</feature>
<evidence type="ECO:0000256" key="1">
    <source>
        <dbReference type="ARBA" id="ARBA00023157"/>
    </source>
</evidence>
<protein>
    <recommendedName>
        <fullName evidence="9">Pikachurin</fullName>
    </recommendedName>
</protein>
<accession>A0AAE1DGZ5</accession>
<feature type="domain" description="Laminin G" evidence="5">
    <location>
        <begin position="706"/>
        <end position="893"/>
    </location>
</feature>
<gene>
    <name evidence="7" type="ORF">RRG08_029992</name>
</gene>
<dbReference type="PROSITE" id="PS00022">
    <property type="entry name" value="EGF_1"/>
    <property type="match status" value="2"/>
</dbReference>
<evidence type="ECO:0008006" key="9">
    <source>
        <dbReference type="Google" id="ProtNLM"/>
    </source>
</evidence>
<evidence type="ECO:0000313" key="7">
    <source>
        <dbReference type="EMBL" id="KAK3770339.1"/>
    </source>
</evidence>
<feature type="compositionally biased region" description="Basic and acidic residues" evidence="4">
    <location>
        <begin position="102"/>
        <end position="114"/>
    </location>
</feature>
<evidence type="ECO:0000259" key="5">
    <source>
        <dbReference type="PROSITE" id="PS50025"/>
    </source>
</evidence>
<dbReference type="SMART" id="SM00181">
    <property type="entry name" value="EGF"/>
    <property type="match status" value="4"/>
</dbReference>
<dbReference type="GO" id="GO:0016020">
    <property type="term" value="C:membrane"/>
    <property type="evidence" value="ECO:0007669"/>
    <property type="project" value="UniProtKB-SubCell"/>
</dbReference>
<evidence type="ECO:0000259" key="6">
    <source>
        <dbReference type="PROSITE" id="PS50026"/>
    </source>
</evidence>
<dbReference type="Pfam" id="PF02210">
    <property type="entry name" value="Laminin_G_2"/>
    <property type="match status" value="2"/>
</dbReference>
<feature type="domain" description="EGF-like" evidence="6">
    <location>
        <begin position="664"/>
        <end position="699"/>
    </location>
</feature>
<dbReference type="Pfam" id="PF00054">
    <property type="entry name" value="Laminin_G_1"/>
    <property type="match status" value="1"/>
</dbReference>
<evidence type="ECO:0000313" key="8">
    <source>
        <dbReference type="Proteomes" id="UP001283361"/>
    </source>
</evidence>
<dbReference type="Gene3D" id="2.60.120.200">
    <property type="match status" value="3"/>
</dbReference>
<feature type="disulfide bond" evidence="2">
    <location>
        <begin position="251"/>
        <end position="260"/>
    </location>
</feature>
<dbReference type="PROSITE" id="PS50026">
    <property type="entry name" value="EGF_3"/>
    <property type="match status" value="3"/>
</dbReference>
<dbReference type="InterPro" id="IPR001791">
    <property type="entry name" value="Laminin_G"/>
</dbReference>
<dbReference type="SMART" id="SM00282">
    <property type="entry name" value="LamG"/>
    <property type="match status" value="3"/>
</dbReference>
<dbReference type="InterPro" id="IPR001881">
    <property type="entry name" value="EGF-like_Ca-bd_dom"/>
</dbReference>
<dbReference type="GO" id="GO:0005509">
    <property type="term" value="F:calcium ion binding"/>
    <property type="evidence" value="ECO:0007669"/>
    <property type="project" value="InterPro"/>
</dbReference>
<dbReference type="CDD" id="cd00054">
    <property type="entry name" value="EGF_CA"/>
    <property type="match status" value="2"/>
</dbReference>
<evidence type="ECO:0000256" key="4">
    <source>
        <dbReference type="SAM" id="MobiDB-lite"/>
    </source>
</evidence>
<feature type="disulfide bond" evidence="2">
    <location>
        <begin position="689"/>
        <end position="698"/>
    </location>
</feature>
<dbReference type="SUPFAM" id="SSF49899">
    <property type="entry name" value="Concanavalin A-like lectins/glucanases"/>
    <property type="match status" value="3"/>
</dbReference>
<sequence length="899" mass="99757">MSGSMMQQMTVQFLRPGLASRIRWFVTSQEQARETCATAVKNPCQQICVDIKSGGFFCQCRPGFNMNPDGMTCAEIWHPEEKRETDYEKADVNKDSPSYTEVDSRSDSKTRYNNDGEVMVSDNEVVHLKSIDLTRGLPPLEADNRRSSDSALVLDSRRGQSGGYSLPESSIVDSRGTYNIPEGGTENDEVEISINALDITEGGDFEPEKVVDSPKPFTGELQEVEVPTCKGFMCKNNGSCAVVKGKAICLCPLGHYGKMCERDVEVRYPKFKGTGYLALPVLRDAHKEFSVSLEFKPGSPDGLLLFSGEFSNARTDFFSVALNDGFVVLRFDCGTGIAELRSLNRVQLAEWNTVVLTRFDNRATLRVNGGHQVEGVSQGDYTRITFRLNLYLGGYVDMNTIKARVGTEHQFVGCVQELRINGHRFDFRPTGPVGEAEFGINVGECSDGVCDQVQCKNNGKCVARSADRHICLCPYGYHGNSCEKNSPVHIPHFSGHSYLELAGLQRSVLSYTEIELVFKPTYHDGTILYNGYSRDRRGDFISIALEAGHLVFRFDLGTGPAELRSLDPVTLNKWHFVRASRTGLLGTMQVDDQPIVSGQSQGAYTQLTLLDSLYLGGHPNYDHTSKHAQASRSFNGCLQKVVINQKSVDMIGKNLAGVNVGPCSHPCAGKPCMNDGRCKPRLDCYVCHCKLGFFNTNCEDVQDSVPTNPIFNGESYLKYIHKDITKRISGNRMDLQMFIRPYGHDGLIFWSGEDQPSSMSYRSSSTQDFIALGFHKGGLQLRYNLGSGEARIGYNDSRLFDGEWHFIRVQRDKQDAYMEIDGREVVEGSSQGEYTSLNTNNIVYLGGMPDVVDATGGRFNSSFVGCIQSMKLATVHDVNLLNDAYDGVNIDQCRKRKVA</sequence>
<dbReference type="InterPro" id="IPR050372">
    <property type="entry name" value="Neurexin-related_CASP"/>
</dbReference>
<dbReference type="InterPro" id="IPR000742">
    <property type="entry name" value="EGF"/>
</dbReference>
<feature type="disulfide bond" evidence="2">
    <location>
        <begin position="473"/>
        <end position="482"/>
    </location>
</feature>
<dbReference type="PROSITE" id="PS50025">
    <property type="entry name" value="LAM_G_DOMAIN"/>
    <property type="match status" value="3"/>
</dbReference>
<dbReference type="Gene3D" id="2.10.25.10">
    <property type="entry name" value="Laminin"/>
    <property type="match status" value="4"/>
</dbReference>
<feature type="disulfide bond" evidence="3">
    <location>
        <begin position="866"/>
        <end position="893"/>
    </location>
</feature>
<dbReference type="PANTHER" id="PTHR15036">
    <property type="entry name" value="PIKACHURIN-LIKE PROTEIN"/>
    <property type="match status" value="1"/>
</dbReference>
<keyword evidence="8" id="KW-1185">Reference proteome</keyword>